<evidence type="ECO:0000313" key="1">
    <source>
        <dbReference type="EMBL" id="RXM93634.1"/>
    </source>
</evidence>
<protein>
    <submittedName>
        <fullName evidence="1">NT-3 growth factor receptor</fullName>
    </submittedName>
</protein>
<gene>
    <name evidence="1" type="ORF">EOD39_18868</name>
</gene>
<keyword evidence="1" id="KW-0675">Receptor</keyword>
<keyword evidence="2" id="KW-1185">Reference proteome</keyword>
<dbReference type="AlphaFoldDB" id="A0A444UZQ8"/>
<reference evidence="1 2" key="1">
    <citation type="submission" date="2019-01" db="EMBL/GenBank/DDBJ databases">
        <title>Draft Genome and Complete Hox-Cluster Characterization of the Sterlet Sturgeon (Acipenser ruthenus).</title>
        <authorList>
            <person name="Wei Q."/>
        </authorList>
    </citation>
    <scope>NUCLEOTIDE SEQUENCE [LARGE SCALE GENOMIC DNA]</scope>
    <source>
        <strain evidence="1">WHYD16114868_AA</strain>
        <tissue evidence="1">Blood</tissue>
    </source>
</reference>
<dbReference type="Proteomes" id="UP000289886">
    <property type="component" value="Unassembled WGS sequence"/>
</dbReference>
<sequence length="34" mass="3961">MELYTGLQRLTIINSGLRSILPRAFGKNPHLRYM</sequence>
<proteinExistence type="predicted"/>
<evidence type="ECO:0000313" key="2">
    <source>
        <dbReference type="Proteomes" id="UP000289886"/>
    </source>
</evidence>
<name>A0A444UZQ8_ACIRT</name>
<accession>A0A444UZQ8</accession>
<dbReference type="EMBL" id="SCEB01004329">
    <property type="protein sequence ID" value="RXM93634.1"/>
    <property type="molecule type" value="Genomic_DNA"/>
</dbReference>
<comment type="caution">
    <text evidence="1">The sequence shown here is derived from an EMBL/GenBank/DDBJ whole genome shotgun (WGS) entry which is preliminary data.</text>
</comment>
<organism evidence="1 2">
    <name type="scientific">Acipenser ruthenus</name>
    <name type="common">Sterlet sturgeon</name>
    <dbReference type="NCBI Taxonomy" id="7906"/>
    <lineage>
        <taxon>Eukaryota</taxon>
        <taxon>Metazoa</taxon>
        <taxon>Chordata</taxon>
        <taxon>Craniata</taxon>
        <taxon>Vertebrata</taxon>
        <taxon>Euteleostomi</taxon>
        <taxon>Actinopterygii</taxon>
        <taxon>Chondrostei</taxon>
        <taxon>Acipenseriformes</taxon>
        <taxon>Acipenseridae</taxon>
        <taxon>Acipenser</taxon>
    </lineage>
</organism>